<dbReference type="Gene3D" id="3.30.450.20">
    <property type="entry name" value="PAS domain"/>
    <property type="match status" value="7"/>
</dbReference>
<feature type="domain" description="PAC" evidence="10">
    <location>
        <begin position="974"/>
        <end position="1026"/>
    </location>
</feature>
<name>A0ABU1V7I6_9BURK</name>
<dbReference type="InterPro" id="IPR013767">
    <property type="entry name" value="PAS_fold"/>
</dbReference>
<feature type="coiled-coil region" evidence="6">
    <location>
        <begin position="610"/>
        <end position="637"/>
    </location>
</feature>
<sequence length="1288" mass="145977">MSSLFPSEDQRHDARRTERSAAERERALLLELETLRAENEHLRRSYAQRLSEQPLSAEAASLKLQANLPLSLESALDAATRDPSPQTAQLEYEALFSALASVFPIGVFRTDHAGVLTHVDEQLQAIFALEKQDFPNFGWLSRVHPDDLERVQRHWVHAISHAEPMSVEFRLVRPGDEVVHVLVRNAPMRDASGAVISQLGFMQDITPMRALEADARIKDELNRQIIASSPDCTKVLDLRGRVVQMTAQGCRLVEVDDFEQVRNSDWTTWWPDDGALLSREALESARQGKSARFVAFGHTFKGTPKWWDTMVTPICDAQNQPVMLLAVSRDITALHQQQEEIQHFNTELEARVRQRTDELADAKERIHQALRDAQSLYNHAPCGYHSVDADGVFVLINRTALDWLGYEQQEVIGRLRFHDIVLPEHASLASERLARLTRGEKLEAAEFTIRRRDGSTFLALLSSTAVVDEQGRFVRTNNTLLDITERKAAETELAAQRNFLQAITNSVPVQLAFFDRDLICRFANASYARWVSGDTEQLVGMHLSEIARPQDYEATRIRLAAALSGEIQRFEGERVFPDGHSFYAGIEYTPYWQGGLVQGIIIQMVDLSQRKASEDLVRQANAQLNSALRQSQDLYNNAPCGYHSLDINGIYVSINDTELGWLGYSREEVVGKMAFRDMMAPRHAELLQNRMHKILKDDALEAVEYEMRRRDGSTFFALLSSSAVRDAHGQFLRSNTTVVDITRRKAAEAALRGNQRFLQTITDHVPGLIAYLDADLHFRFANAEHLRVYGMDPQYIIGRHIGECVRPDVWADIEPRMRSALAGQPQHFETWRPTVDGQQIFVSASYLPDFSDEGMVQGLFVQIIDITERKRIEERVVHLNEELEQRISERSLELLESEQRFRLMVDNLRDYCIFFMDADGTITDWTDSAQRMDGYSPTQMVGRHYGVLFDPVNPEHGKVSAMQMLRLAASRGQHELHNWHTRKDGSQYWSHSVLIALRDDSGELKGFAKINRDMTDAKRLDDLMRNINDELENRVVERTEQLLAANKDLESFSYSVSHDLRSPLRHISSFVSLLEEHLGGNCDEVSARYLSTIGNSARHMSQLIDGLLAFSRLGRSAVNLTAVDFTLLVDAVVSQLGHDTEGRVVDWVVAPDLPVVQGDALLLREVWANLLGNAYKYTRPRERARIEVGWSMDPVVGYTFFVRDNGVGFDTKYAQKLFGVFQRLHRASEFEGTGIGLALTRRIIERHGGTIWAESQLGEGSVFYFSLPFEGVHGFESPTDSMPAALEP</sequence>
<evidence type="ECO:0000256" key="5">
    <source>
        <dbReference type="ARBA" id="ARBA00022777"/>
    </source>
</evidence>
<dbReference type="EC" id="2.7.13.3" evidence="2"/>
<feature type="domain" description="PAC" evidence="10">
    <location>
        <begin position="443"/>
        <end position="495"/>
    </location>
</feature>
<feature type="domain" description="PAC" evidence="10">
    <location>
        <begin position="287"/>
        <end position="343"/>
    </location>
</feature>
<dbReference type="Pfam" id="PF00512">
    <property type="entry name" value="HisKA"/>
    <property type="match status" value="1"/>
</dbReference>
<feature type="coiled-coil region" evidence="6">
    <location>
        <begin position="869"/>
        <end position="900"/>
    </location>
</feature>
<evidence type="ECO:0000256" key="3">
    <source>
        <dbReference type="ARBA" id="ARBA00022553"/>
    </source>
</evidence>
<dbReference type="InterPro" id="IPR003594">
    <property type="entry name" value="HATPase_dom"/>
</dbReference>
<dbReference type="InterPro" id="IPR036890">
    <property type="entry name" value="HATPase_C_sf"/>
</dbReference>
<dbReference type="InterPro" id="IPR013655">
    <property type="entry name" value="PAS_fold_3"/>
</dbReference>
<feature type="coiled-coil region" evidence="6">
    <location>
        <begin position="345"/>
        <end position="379"/>
    </location>
</feature>
<dbReference type="Proteomes" id="UP001265550">
    <property type="component" value="Unassembled WGS sequence"/>
</dbReference>
<dbReference type="InterPro" id="IPR013656">
    <property type="entry name" value="PAS_4"/>
</dbReference>
<dbReference type="InterPro" id="IPR003661">
    <property type="entry name" value="HisK_dim/P_dom"/>
</dbReference>
<dbReference type="Pfam" id="PF13426">
    <property type="entry name" value="PAS_9"/>
    <property type="match status" value="2"/>
</dbReference>
<evidence type="ECO:0000256" key="6">
    <source>
        <dbReference type="SAM" id="Coils"/>
    </source>
</evidence>
<evidence type="ECO:0000259" key="8">
    <source>
        <dbReference type="PROSITE" id="PS50109"/>
    </source>
</evidence>
<dbReference type="InterPro" id="IPR000700">
    <property type="entry name" value="PAS-assoc_C"/>
</dbReference>
<comment type="caution">
    <text evidence="11">The sequence shown here is derived from an EMBL/GenBank/DDBJ whole genome shotgun (WGS) entry which is preliminary data.</text>
</comment>
<dbReference type="CDD" id="cd16921">
    <property type="entry name" value="HATPase_FilI-like"/>
    <property type="match status" value="1"/>
</dbReference>
<feature type="domain" description="PAC" evidence="10">
    <location>
        <begin position="826"/>
        <end position="878"/>
    </location>
</feature>
<dbReference type="PROSITE" id="PS50112">
    <property type="entry name" value="PAS"/>
    <property type="match status" value="5"/>
</dbReference>
<dbReference type="Pfam" id="PF08447">
    <property type="entry name" value="PAS_3"/>
    <property type="match status" value="1"/>
</dbReference>
<dbReference type="SMART" id="SM00086">
    <property type="entry name" value="PAC"/>
    <property type="match status" value="7"/>
</dbReference>
<evidence type="ECO:0000256" key="7">
    <source>
        <dbReference type="SAM" id="MobiDB-lite"/>
    </source>
</evidence>
<dbReference type="Pfam" id="PF02518">
    <property type="entry name" value="HATPase_c"/>
    <property type="match status" value="1"/>
</dbReference>
<dbReference type="InterPro" id="IPR005467">
    <property type="entry name" value="His_kinase_dom"/>
</dbReference>
<dbReference type="PANTHER" id="PTHR43304:SF1">
    <property type="entry name" value="PAC DOMAIN-CONTAINING PROTEIN"/>
    <property type="match status" value="1"/>
</dbReference>
<dbReference type="PANTHER" id="PTHR43304">
    <property type="entry name" value="PHYTOCHROME-LIKE PROTEIN CPH1"/>
    <property type="match status" value="1"/>
</dbReference>
<dbReference type="EMBL" id="JAVDWE010000002">
    <property type="protein sequence ID" value="MDR7093426.1"/>
    <property type="molecule type" value="Genomic_DNA"/>
</dbReference>
<evidence type="ECO:0000256" key="2">
    <source>
        <dbReference type="ARBA" id="ARBA00012438"/>
    </source>
</evidence>
<dbReference type="SUPFAM" id="SSF55785">
    <property type="entry name" value="PYP-like sensor domain (PAS domain)"/>
    <property type="match status" value="7"/>
</dbReference>
<evidence type="ECO:0000259" key="9">
    <source>
        <dbReference type="PROSITE" id="PS50112"/>
    </source>
</evidence>
<dbReference type="InterPro" id="IPR000014">
    <property type="entry name" value="PAS"/>
</dbReference>
<dbReference type="RefSeq" id="WP_204732710.1">
    <property type="nucleotide sequence ID" value="NZ_JAVDWE010000002.1"/>
</dbReference>
<reference evidence="11 12" key="1">
    <citation type="submission" date="2023-07" db="EMBL/GenBank/DDBJ databases">
        <title>Sorghum-associated microbial communities from plants grown in Nebraska, USA.</title>
        <authorList>
            <person name="Schachtman D."/>
        </authorList>
    </citation>
    <scope>NUCLEOTIDE SEQUENCE [LARGE SCALE GENOMIC DNA]</scope>
    <source>
        <strain evidence="11 12">BE240</strain>
    </source>
</reference>
<feature type="compositionally biased region" description="Basic and acidic residues" evidence="7">
    <location>
        <begin position="8"/>
        <end position="22"/>
    </location>
</feature>
<keyword evidence="3" id="KW-0597">Phosphoprotein</keyword>
<feature type="domain" description="PAS" evidence="9">
    <location>
        <begin position="754"/>
        <end position="824"/>
    </location>
</feature>
<dbReference type="InterPro" id="IPR001610">
    <property type="entry name" value="PAC"/>
</dbReference>
<dbReference type="InterPro" id="IPR004358">
    <property type="entry name" value="Sig_transdc_His_kin-like_C"/>
</dbReference>
<evidence type="ECO:0000256" key="1">
    <source>
        <dbReference type="ARBA" id="ARBA00000085"/>
    </source>
</evidence>
<dbReference type="SMART" id="SM00388">
    <property type="entry name" value="HisKA"/>
    <property type="match status" value="1"/>
</dbReference>
<dbReference type="Pfam" id="PF08448">
    <property type="entry name" value="PAS_4"/>
    <property type="match status" value="3"/>
</dbReference>
<feature type="domain" description="Histidine kinase" evidence="8">
    <location>
        <begin position="1055"/>
        <end position="1271"/>
    </location>
</feature>
<proteinExistence type="predicted"/>
<organism evidence="11 12">
    <name type="scientific">Hydrogenophaga laconesensis</name>
    <dbReference type="NCBI Taxonomy" id="1805971"/>
    <lineage>
        <taxon>Bacteria</taxon>
        <taxon>Pseudomonadati</taxon>
        <taxon>Pseudomonadota</taxon>
        <taxon>Betaproteobacteria</taxon>
        <taxon>Burkholderiales</taxon>
        <taxon>Comamonadaceae</taxon>
        <taxon>Hydrogenophaga</taxon>
    </lineage>
</organism>
<accession>A0ABU1V7I6</accession>
<feature type="domain" description="PAC" evidence="10">
    <location>
        <begin position="701"/>
        <end position="753"/>
    </location>
</feature>
<feature type="region of interest" description="Disordered" evidence="7">
    <location>
        <begin position="1"/>
        <end position="22"/>
    </location>
</feature>
<dbReference type="PROSITE" id="PS50109">
    <property type="entry name" value="HIS_KIN"/>
    <property type="match status" value="1"/>
</dbReference>
<dbReference type="CDD" id="cd00082">
    <property type="entry name" value="HisKA"/>
    <property type="match status" value="1"/>
</dbReference>
<dbReference type="Gene3D" id="3.30.565.10">
    <property type="entry name" value="Histidine kinase-like ATPase, C-terminal domain"/>
    <property type="match status" value="1"/>
</dbReference>
<dbReference type="Pfam" id="PF00989">
    <property type="entry name" value="PAS"/>
    <property type="match status" value="1"/>
</dbReference>
<gene>
    <name evidence="11" type="ORF">J2X09_001158</name>
</gene>
<evidence type="ECO:0000313" key="11">
    <source>
        <dbReference type="EMBL" id="MDR7093426.1"/>
    </source>
</evidence>
<feature type="domain" description="PAS" evidence="9">
    <location>
        <begin position="627"/>
        <end position="698"/>
    </location>
</feature>
<dbReference type="SMART" id="SM00091">
    <property type="entry name" value="PAS"/>
    <property type="match status" value="7"/>
</dbReference>
<keyword evidence="6" id="KW-0175">Coiled coil</keyword>
<feature type="domain" description="PAS" evidence="9">
    <location>
        <begin position="92"/>
        <end position="162"/>
    </location>
</feature>
<feature type="domain" description="PAS" evidence="9">
    <location>
        <begin position="387"/>
        <end position="440"/>
    </location>
</feature>
<dbReference type="NCBIfam" id="TIGR00229">
    <property type="entry name" value="sensory_box"/>
    <property type="match status" value="7"/>
</dbReference>
<protein>
    <recommendedName>
        <fullName evidence="2">histidine kinase</fullName>
        <ecNumber evidence="2">2.7.13.3</ecNumber>
    </recommendedName>
</protein>
<feature type="domain" description="PAC" evidence="10">
    <location>
        <begin position="165"/>
        <end position="217"/>
    </location>
</feature>
<evidence type="ECO:0000256" key="4">
    <source>
        <dbReference type="ARBA" id="ARBA00022679"/>
    </source>
</evidence>
<comment type="catalytic activity">
    <reaction evidence="1">
        <text>ATP + protein L-histidine = ADP + protein N-phospho-L-histidine.</text>
        <dbReference type="EC" id="2.7.13.3"/>
    </reaction>
</comment>
<dbReference type="CDD" id="cd00130">
    <property type="entry name" value="PAS"/>
    <property type="match status" value="6"/>
</dbReference>
<dbReference type="PRINTS" id="PR00344">
    <property type="entry name" value="BCTRLSENSOR"/>
</dbReference>
<dbReference type="SMART" id="SM00387">
    <property type="entry name" value="HATPase_c"/>
    <property type="match status" value="1"/>
</dbReference>
<keyword evidence="5" id="KW-0418">Kinase</keyword>
<dbReference type="Gene3D" id="1.10.287.130">
    <property type="match status" value="1"/>
</dbReference>
<dbReference type="InterPro" id="IPR035965">
    <property type="entry name" value="PAS-like_dom_sf"/>
</dbReference>
<keyword evidence="4" id="KW-0808">Transferase</keyword>
<dbReference type="InterPro" id="IPR036097">
    <property type="entry name" value="HisK_dim/P_sf"/>
</dbReference>
<evidence type="ECO:0000259" key="10">
    <source>
        <dbReference type="PROSITE" id="PS50113"/>
    </source>
</evidence>
<dbReference type="PROSITE" id="PS50113">
    <property type="entry name" value="PAC"/>
    <property type="match status" value="6"/>
</dbReference>
<keyword evidence="12" id="KW-1185">Reference proteome</keyword>
<dbReference type="SUPFAM" id="SSF47384">
    <property type="entry name" value="Homodimeric domain of signal transducing histidine kinase"/>
    <property type="match status" value="1"/>
</dbReference>
<dbReference type="InterPro" id="IPR052162">
    <property type="entry name" value="Sensor_kinase/Photoreceptor"/>
</dbReference>
<feature type="domain" description="PAS" evidence="9">
    <location>
        <begin position="897"/>
        <end position="955"/>
    </location>
</feature>
<dbReference type="SUPFAM" id="SSF55874">
    <property type="entry name" value="ATPase domain of HSP90 chaperone/DNA topoisomerase II/histidine kinase"/>
    <property type="match status" value="1"/>
</dbReference>
<evidence type="ECO:0000313" key="12">
    <source>
        <dbReference type="Proteomes" id="UP001265550"/>
    </source>
</evidence>